<evidence type="ECO:0000313" key="3">
    <source>
        <dbReference type="Proteomes" id="UP000215914"/>
    </source>
</evidence>
<dbReference type="Proteomes" id="UP000215914">
    <property type="component" value="Unassembled WGS sequence"/>
</dbReference>
<gene>
    <name evidence="2" type="ORF">HanXRQr2_Chr01g0042711</name>
    <name evidence="1" type="ORF">HanXRQr2_Chr10g0444041</name>
</gene>
<evidence type="ECO:0000313" key="2">
    <source>
        <dbReference type="EMBL" id="KAF5823845.1"/>
    </source>
</evidence>
<sequence>MELALDKIMSIRQEGTVRDYCDSFLLLFDQVRNSEEMSDFYAIYLFICGLEPRIRNIFVEWHQYSCTKVKDVISLALKIDSNGLQDSFSPFDPNSSFYNKDLEFDINITLEELMKDNEFFKNGKIQEADIVQEMIDDEVIDESTVFVHKSTKDKEICDESIVFVQELGDNEFLGTDFSKNLHGSESFKQDVGVEFERVNVDNSTTVPVILYDQENIGLKARFDMVQKSLENILVDPLVVLNREGVVVEKIQVRKKWYVKLHSGDILRYGFSSRLYRFQEETENALKVLAKMWKKLRSEKHKFELARVKTFEWKPGWQYVLKMSFLFQESWFLSFNWVFHTYTAYLSPNGNCFITFEGCRTCIFIVQVRSHGAQFVCVSSGADSLLKLWSIKTAEGSLVKLWSIKAYWNWSSGKKNGWCLNWEVNRVISLLLQLLSVLVLQLWIREAIKMIFFMQQCQMLLKLEQNIGEDMTDYLDNSYCITFGGYCCGLHCWNKAHAFVFDTCD</sequence>
<dbReference type="Gramene" id="mRNA:HanXRQr2_Chr10g0444041">
    <property type="protein sequence ID" value="CDS:HanXRQr2_Chr10g0444041.1"/>
    <property type="gene ID" value="HanXRQr2_Chr10g0444041"/>
</dbReference>
<dbReference type="EMBL" id="MNCJ02000325">
    <property type="protein sequence ID" value="KAF5786693.1"/>
    <property type="molecule type" value="Genomic_DNA"/>
</dbReference>
<evidence type="ECO:0000313" key="1">
    <source>
        <dbReference type="EMBL" id="KAF5786693.1"/>
    </source>
</evidence>
<proteinExistence type="predicted"/>
<accession>A0A9K3JYI6</accession>
<reference evidence="2" key="2">
    <citation type="submission" date="2020-06" db="EMBL/GenBank/DDBJ databases">
        <title>Helianthus annuus Genome sequencing and assembly Release 2.</title>
        <authorList>
            <person name="Gouzy J."/>
            <person name="Langlade N."/>
            <person name="Munos S."/>
        </authorList>
    </citation>
    <scope>NUCLEOTIDE SEQUENCE</scope>
    <source>
        <tissue evidence="2">Leaves</tissue>
    </source>
</reference>
<organism evidence="2 3">
    <name type="scientific">Helianthus annuus</name>
    <name type="common">Common sunflower</name>
    <dbReference type="NCBI Taxonomy" id="4232"/>
    <lineage>
        <taxon>Eukaryota</taxon>
        <taxon>Viridiplantae</taxon>
        <taxon>Streptophyta</taxon>
        <taxon>Embryophyta</taxon>
        <taxon>Tracheophyta</taxon>
        <taxon>Spermatophyta</taxon>
        <taxon>Magnoliopsida</taxon>
        <taxon>eudicotyledons</taxon>
        <taxon>Gunneridae</taxon>
        <taxon>Pentapetalae</taxon>
        <taxon>asterids</taxon>
        <taxon>campanulids</taxon>
        <taxon>Asterales</taxon>
        <taxon>Asteraceae</taxon>
        <taxon>Asteroideae</taxon>
        <taxon>Heliantheae alliance</taxon>
        <taxon>Heliantheae</taxon>
        <taxon>Helianthus</taxon>
    </lineage>
</organism>
<comment type="caution">
    <text evidence="2">The sequence shown here is derived from an EMBL/GenBank/DDBJ whole genome shotgun (WGS) entry which is preliminary data.</text>
</comment>
<dbReference type="OrthoDB" id="1837590at2759"/>
<dbReference type="EMBL" id="MNCJ02000316">
    <property type="protein sequence ID" value="KAF5823845.1"/>
    <property type="molecule type" value="Genomic_DNA"/>
</dbReference>
<reference evidence="2" key="1">
    <citation type="journal article" date="2017" name="Nature">
        <title>The sunflower genome provides insights into oil metabolism, flowering and Asterid evolution.</title>
        <authorList>
            <person name="Badouin H."/>
            <person name="Gouzy J."/>
            <person name="Grassa C.J."/>
            <person name="Murat F."/>
            <person name="Staton S.E."/>
            <person name="Cottret L."/>
            <person name="Lelandais-Briere C."/>
            <person name="Owens G.L."/>
            <person name="Carrere S."/>
            <person name="Mayjonade B."/>
            <person name="Legrand L."/>
            <person name="Gill N."/>
            <person name="Kane N.C."/>
            <person name="Bowers J.E."/>
            <person name="Hubner S."/>
            <person name="Bellec A."/>
            <person name="Berard A."/>
            <person name="Berges H."/>
            <person name="Blanchet N."/>
            <person name="Boniface M.C."/>
            <person name="Brunel D."/>
            <person name="Catrice O."/>
            <person name="Chaidir N."/>
            <person name="Claudel C."/>
            <person name="Donnadieu C."/>
            <person name="Faraut T."/>
            <person name="Fievet G."/>
            <person name="Helmstetter N."/>
            <person name="King M."/>
            <person name="Knapp S.J."/>
            <person name="Lai Z."/>
            <person name="Le Paslier M.C."/>
            <person name="Lippi Y."/>
            <person name="Lorenzon L."/>
            <person name="Mandel J.R."/>
            <person name="Marage G."/>
            <person name="Marchand G."/>
            <person name="Marquand E."/>
            <person name="Bret-Mestries E."/>
            <person name="Morien E."/>
            <person name="Nambeesan S."/>
            <person name="Nguyen T."/>
            <person name="Pegot-Espagnet P."/>
            <person name="Pouilly N."/>
            <person name="Raftis F."/>
            <person name="Sallet E."/>
            <person name="Schiex T."/>
            <person name="Thomas J."/>
            <person name="Vandecasteele C."/>
            <person name="Vares D."/>
            <person name="Vear F."/>
            <person name="Vautrin S."/>
            <person name="Crespi M."/>
            <person name="Mangin B."/>
            <person name="Burke J.M."/>
            <person name="Salse J."/>
            <person name="Munos S."/>
            <person name="Vincourt P."/>
            <person name="Rieseberg L.H."/>
            <person name="Langlade N.B."/>
        </authorList>
    </citation>
    <scope>NUCLEOTIDE SEQUENCE</scope>
    <source>
        <tissue evidence="2">Leaves</tissue>
    </source>
</reference>
<name>A0A9K3JYI6_HELAN</name>
<dbReference type="Gramene" id="mRNA:HanXRQr2_Chr01g0042711">
    <property type="protein sequence ID" value="CDS:HanXRQr2_Chr01g0042711.1"/>
    <property type="gene ID" value="HanXRQr2_Chr01g0042711"/>
</dbReference>
<keyword evidence="3" id="KW-1185">Reference proteome</keyword>
<protein>
    <submittedName>
        <fullName evidence="2">Transcription factor WD40-like family</fullName>
    </submittedName>
</protein>
<dbReference type="AlphaFoldDB" id="A0A9K3JYI6"/>